<dbReference type="RefSeq" id="WP_041017665.1">
    <property type="nucleotide sequence ID" value="NZ_CCEJ010000005.1"/>
</dbReference>
<comment type="caution">
    <text evidence="2">The sequence shown here is derived from an EMBL/GenBank/DDBJ whole genome shotgun (WGS) entry which is preliminary data.</text>
</comment>
<organism evidence="2 3">
    <name type="scientific">Candidatus Criblamydia sequanensis CRIB-18</name>
    <dbReference type="NCBI Taxonomy" id="1437425"/>
    <lineage>
        <taxon>Bacteria</taxon>
        <taxon>Pseudomonadati</taxon>
        <taxon>Chlamydiota</taxon>
        <taxon>Chlamydiia</taxon>
        <taxon>Parachlamydiales</taxon>
        <taxon>Candidatus Criblamydiaceae</taxon>
        <taxon>Candidatus Criblamydia</taxon>
    </lineage>
</organism>
<evidence type="ECO:0000313" key="2">
    <source>
        <dbReference type="EMBL" id="CDR34131.1"/>
    </source>
</evidence>
<sequence length="311" mass="34892">MQVQAPLSNLQAPVDNSSLPKGAASFPNTPPARVNKLALAIFVVLSTALLAAGVYLSLQALIIIGSFSSAISAAALVFNFSLSSSSQTPKNVNKAEEFLDQINSNTTGAQSSIKSISFWNGLSKDEDKKAVIRAWLGQGKSLEEIPFEKLNPSILVLAYEVIKESPDLGDLKAFCQRYRCLELIEKMTLQELYVQEGLNVKALFAKDQDTKLDWERWQEFKDFHAKFILCILLDSKNFADESKRESVNHFVSNLFKKIGHINLIEDKEISLFNLLYITKFDFAEFVKQTNNRSLALKYGAYYLRMNSQRGQ</sequence>
<gene>
    <name evidence="2" type="ORF">CSEC_1311</name>
</gene>
<evidence type="ECO:0000256" key="1">
    <source>
        <dbReference type="SAM" id="Phobius"/>
    </source>
</evidence>
<dbReference type="Proteomes" id="UP000031552">
    <property type="component" value="Unassembled WGS sequence"/>
</dbReference>
<feature type="transmembrane region" description="Helical" evidence="1">
    <location>
        <begin position="62"/>
        <end position="82"/>
    </location>
</feature>
<keyword evidence="1" id="KW-0472">Membrane</keyword>
<keyword evidence="1" id="KW-0812">Transmembrane</keyword>
<proteinExistence type="predicted"/>
<reference evidence="2" key="2">
    <citation type="submission" date="2014-09" db="EMBL/GenBank/DDBJ databases">
        <title>Criblamydia sequanensis harbors a mega-plasmid encoding arsenite resistance.</title>
        <authorList>
            <person name="Bertelli C."/>
            <person name="Goesmann A."/>
            <person name="Greub G."/>
        </authorList>
    </citation>
    <scope>NUCLEOTIDE SEQUENCE [LARGE SCALE GENOMIC DNA]</scope>
    <source>
        <strain evidence="2">CRIB-18</strain>
    </source>
</reference>
<evidence type="ECO:0000313" key="3">
    <source>
        <dbReference type="Proteomes" id="UP000031552"/>
    </source>
</evidence>
<dbReference type="EMBL" id="CCEJ010000005">
    <property type="protein sequence ID" value="CDR34131.1"/>
    <property type="molecule type" value="Genomic_DNA"/>
</dbReference>
<feature type="transmembrane region" description="Helical" evidence="1">
    <location>
        <begin position="37"/>
        <end position="56"/>
    </location>
</feature>
<reference evidence="2" key="1">
    <citation type="submission" date="2013-12" db="EMBL/GenBank/DDBJ databases">
        <authorList>
            <person name="Linke B."/>
        </authorList>
    </citation>
    <scope>NUCLEOTIDE SEQUENCE [LARGE SCALE GENOMIC DNA]</scope>
    <source>
        <strain evidence="2">CRIB-18</strain>
    </source>
</reference>
<keyword evidence="1" id="KW-1133">Transmembrane helix</keyword>
<accession>A0A090CZ95</accession>
<name>A0A090CZ95_9BACT</name>
<protein>
    <submittedName>
        <fullName evidence="2">Membrane protein</fullName>
    </submittedName>
</protein>
<dbReference type="AlphaFoldDB" id="A0A090CZ95"/>
<keyword evidence="3" id="KW-1185">Reference proteome</keyword>
<dbReference type="STRING" id="1437425.CSEC_1311"/>